<dbReference type="EMBL" id="ABLOJW010000016">
    <property type="protein sequence ID" value="EKT4093455.1"/>
    <property type="molecule type" value="Genomic_DNA"/>
</dbReference>
<proteinExistence type="predicted"/>
<reference evidence="1" key="1">
    <citation type="submission" date="2022-07" db="EMBL/GenBank/DDBJ databases">
        <authorList>
            <consortium name="DAFM: The Division of Animal and Food Microbiology"/>
        </authorList>
    </citation>
    <scope>NUCLEOTIDE SEQUENCE</scope>
    <source>
        <strain evidence="1">19MO01SH01-2</strain>
    </source>
</reference>
<comment type="caution">
    <text evidence="1">The sequence shown here is derived from an EMBL/GenBank/DDBJ whole genome shotgun (WGS) entry which is preliminary data.</text>
</comment>
<sequence>MKQISRRTNPTGLNEVDRRHFSLRLSDDGKSDRTFWLERFDFKEAGIPAEAHINCVATAGTSEQYFQLGQVSNFNRAARAVNELVRDKPLRFRFVFHMPGEKKLIGFADGVRAIDESGNLGGSLVDIFPTDLNGPVWELDLPAASAEVSAKPCILVERTIFPTATVAVNHHWFVALVMPEVMRRVALRIAEDPGSLENDDTWTGTWKAYISQLGVDSPPDDEDDRVDEWAASVVRKFAATGQLRHQIDRLISEMQGEAAE</sequence>
<evidence type="ECO:0000313" key="2">
    <source>
        <dbReference type="Proteomes" id="UP001218208"/>
    </source>
</evidence>
<dbReference type="AlphaFoldDB" id="A0AAI9C3S5"/>
<accession>A0AAI9C3S5</accession>
<gene>
    <name evidence="1" type="ORF">QEG23_002986</name>
</gene>
<organism evidence="1 2">
    <name type="scientific">Stenotrophomonas maltophilia</name>
    <name type="common">Pseudomonas maltophilia</name>
    <name type="synonym">Xanthomonas maltophilia</name>
    <dbReference type="NCBI Taxonomy" id="40324"/>
    <lineage>
        <taxon>Bacteria</taxon>
        <taxon>Pseudomonadati</taxon>
        <taxon>Pseudomonadota</taxon>
        <taxon>Gammaproteobacteria</taxon>
        <taxon>Lysobacterales</taxon>
        <taxon>Lysobacteraceae</taxon>
        <taxon>Stenotrophomonas</taxon>
        <taxon>Stenotrophomonas maltophilia group</taxon>
    </lineage>
</organism>
<protein>
    <submittedName>
        <fullName evidence="1">Uncharacterized protein</fullName>
    </submittedName>
</protein>
<evidence type="ECO:0000313" key="1">
    <source>
        <dbReference type="EMBL" id="EKT4093455.1"/>
    </source>
</evidence>
<dbReference type="Proteomes" id="UP001218208">
    <property type="component" value="Unassembled WGS sequence"/>
</dbReference>
<name>A0AAI9C3S5_STEMA</name>
<dbReference type="RefSeq" id="WP_110710872.1">
    <property type="nucleotide sequence ID" value="NZ_CP029773.1"/>
</dbReference>